<keyword evidence="2" id="KW-1185">Reference proteome</keyword>
<dbReference type="InParanoid" id="A0A0C2ZGW7"/>
<gene>
    <name evidence="1" type="ORF">SCLCIDRAFT_142047</name>
</gene>
<dbReference type="HOGENOM" id="CLU_196227_0_0_1"/>
<dbReference type="AlphaFoldDB" id="A0A0C2ZGW7"/>
<dbReference type="OrthoDB" id="2678312at2759"/>
<reference evidence="1 2" key="1">
    <citation type="submission" date="2014-04" db="EMBL/GenBank/DDBJ databases">
        <authorList>
            <consortium name="DOE Joint Genome Institute"/>
            <person name="Kuo A."/>
            <person name="Kohler A."/>
            <person name="Nagy L.G."/>
            <person name="Floudas D."/>
            <person name="Copeland A."/>
            <person name="Barry K.W."/>
            <person name="Cichocki N."/>
            <person name="Veneault-Fourrey C."/>
            <person name="LaButti K."/>
            <person name="Lindquist E.A."/>
            <person name="Lipzen A."/>
            <person name="Lundell T."/>
            <person name="Morin E."/>
            <person name="Murat C."/>
            <person name="Sun H."/>
            <person name="Tunlid A."/>
            <person name="Henrissat B."/>
            <person name="Grigoriev I.V."/>
            <person name="Hibbett D.S."/>
            <person name="Martin F."/>
            <person name="Nordberg H.P."/>
            <person name="Cantor M.N."/>
            <person name="Hua S.X."/>
        </authorList>
    </citation>
    <scope>NUCLEOTIDE SEQUENCE [LARGE SCALE GENOMIC DNA]</scope>
    <source>
        <strain evidence="1 2">Foug A</strain>
    </source>
</reference>
<dbReference type="Proteomes" id="UP000053989">
    <property type="component" value="Unassembled WGS sequence"/>
</dbReference>
<proteinExistence type="predicted"/>
<protein>
    <submittedName>
        <fullName evidence="1">Uncharacterized protein</fullName>
    </submittedName>
</protein>
<dbReference type="EMBL" id="KN822227">
    <property type="protein sequence ID" value="KIM52057.1"/>
    <property type="molecule type" value="Genomic_DNA"/>
</dbReference>
<sequence length="80" mass="9410">MGTFTTDPEACQHLFGAPVPVWLVQSESTVPFDMNVCQRVKFTHPANIVTEKEKFNIGQVLKWDREWSHGRYFQHMQTWN</sequence>
<name>A0A0C2ZGW7_9AGAM</name>
<evidence type="ECO:0000313" key="2">
    <source>
        <dbReference type="Proteomes" id="UP000053989"/>
    </source>
</evidence>
<evidence type="ECO:0000313" key="1">
    <source>
        <dbReference type="EMBL" id="KIM52057.1"/>
    </source>
</evidence>
<reference evidence="2" key="2">
    <citation type="submission" date="2015-01" db="EMBL/GenBank/DDBJ databases">
        <title>Evolutionary Origins and Diversification of the Mycorrhizal Mutualists.</title>
        <authorList>
            <consortium name="DOE Joint Genome Institute"/>
            <consortium name="Mycorrhizal Genomics Consortium"/>
            <person name="Kohler A."/>
            <person name="Kuo A."/>
            <person name="Nagy L.G."/>
            <person name="Floudas D."/>
            <person name="Copeland A."/>
            <person name="Barry K.W."/>
            <person name="Cichocki N."/>
            <person name="Veneault-Fourrey C."/>
            <person name="LaButti K."/>
            <person name="Lindquist E.A."/>
            <person name="Lipzen A."/>
            <person name="Lundell T."/>
            <person name="Morin E."/>
            <person name="Murat C."/>
            <person name="Riley R."/>
            <person name="Ohm R."/>
            <person name="Sun H."/>
            <person name="Tunlid A."/>
            <person name="Henrissat B."/>
            <person name="Grigoriev I.V."/>
            <person name="Hibbett D.S."/>
            <person name="Martin F."/>
        </authorList>
    </citation>
    <scope>NUCLEOTIDE SEQUENCE [LARGE SCALE GENOMIC DNA]</scope>
    <source>
        <strain evidence="2">Foug A</strain>
    </source>
</reference>
<organism evidence="1 2">
    <name type="scientific">Scleroderma citrinum Foug A</name>
    <dbReference type="NCBI Taxonomy" id="1036808"/>
    <lineage>
        <taxon>Eukaryota</taxon>
        <taxon>Fungi</taxon>
        <taxon>Dikarya</taxon>
        <taxon>Basidiomycota</taxon>
        <taxon>Agaricomycotina</taxon>
        <taxon>Agaricomycetes</taxon>
        <taxon>Agaricomycetidae</taxon>
        <taxon>Boletales</taxon>
        <taxon>Sclerodermatineae</taxon>
        <taxon>Sclerodermataceae</taxon>
        <taxon>Scleroderma</taxon>
    </lineage>
</organism>
<accession>A0A0C2ZGW7</accession>